<sequence length="102" mass="11163">MRDHNESRPQAAIPEAAKSFGGDNPDSTDLATLSARADHALLLTRTIRGGKVRRRILLSLDAAERAADRVERAGYPRPTITLVRLLPVGHVDLTELRAGDDR</sequence>
<reference evidence="2 3" key="1">
    <citation type="submission" date="2020-10" db="EMBL/GenBank/DDBJ databases">
        <title>Janibacter indicus TT2 genome sequence.</title>
        <authorList>
            <person name="Lee K."/>
            <person name="Ganzorig M."/>
        </authorList>
    </citation>
    <scope>NUCLEOTIDE SEQUENCE [LARGE SCALE GENOMIC DNA]</scope>
    <source>
        <strain evidence="2 3">TT2</strain>
    </source>
</reference>
<protein>
    <submittedName>
        <fullName evidence="2">Uncharacterized protein</fullName>
    </submittedName>
</protein>
<dbReference type="Proteomes" id="UP000593998">
    <property type="component" value="Chromosome"/>
</dbReference>
<evidence type="ECO:0000256" key="1">
    <source>
        <dbReference type="SAM" id="MobiDB-lite"/>
    </source>
</evidence>
<feature type="region of interest" description="Disordered" evidence="1">
    <location>
        <begin position="1"/>
        <end position="28"/>
    </location>
</feature>
<name>A0A7L9J5W9_9MICO</name>
<dbReference type="RefSeq" id="WP_192911972.1">
    <property type="nucleotide sequence ID" value="NZ_CP062789.1"/>
</dbReference>
<proteinExistence type="predicted"/>
<evidence type="ECO:0000313" key="3">
    <source>
        <dbReference type="Proteomes" id="UP000593998"/>
    </source>
</evidence>
<accession>A0A7L9J5W9</accession>
<evidence type="ECO:0000313" key="2">
    <source>
        <dbReference type="EMBL" id="QOK24140.1"/>
    </source>
</evidence>
<dbReference type="EMBL" id="CP062789">
    <property type="protein sequence ID" value="QOK24140.1"/>
    <property type="molecule type" value="Genomic_DNA"/>
</dbReference>
<dbReference type="AlphaFoldDB" id="A0A7L9J5W9"/>
<gene>
    <name evidence="2" type="ORF">IGS73_07190</name>
</gene>
<organism evidence="2 3">
    <name type="scientific">Janibacter indicus</name>
    <dbReference type="NCBI Taxonomy" id="857417"/>
    <lineage>
        <taxon>Bacteria</taxon>
        <taxon>Bacillati</taxon>
        <taxon>Actinomycetota</taxon>
        <taxon>Actinomycetes</taxon>
        <taxon>Micrococcales</taxon>
        <taxon>Intrasporangiaceae</taxon>
        <taxon>Janibacter</taxon>
    </lineage>
</organism>